<evidence type="ECO:0000256" key="6">
    <source>
        <dbReference type="SAM" id="MobiDB-lite"/>
    </source>
</evidence>
<dbReference type="InterPro" id="IPR012337">
    <property type="entry name" value="RNaseH-like_sf"/>
</dbReference>
<evidence type="ECO:0000259" key="7">
    <source>
        <dbReference type="PROSITE" id="PS50157"/>
    </source>
</evidence>
<feature type="domain" description="C2H2-type" evidence="7">
    <location>
        <begin position="150"/>
        <end position="177"/>
    </location>
</feature>
<dbReference type="InterPro" id="IPR036322">
    <property type="entry name" value="WD40_repeat_dom_sf"/>
</dbReference>
<gene>
    <name evidence="8" type="ORF">ANN_10827</name>
</gene>
<feature type="region of interest" description="Disordered" evidence="6">
    <location>
        <begin position="527"/>
        <end position="560"/>
    </location>
</feature>
<dbReference type="PANTHER" id="PTHR14196">
    <property type="entry name" value="ODD-SKIPPED - RELATED"/>
    <property type="match status" value="1"/>
</dbReference>
<dbReference type="Pfam" id="PF00096">
    <property type="entry name" value="zf-C2H2"/>
    <property type="match status" value="5"/>
</dbReference>
<dbReference type="Gene3D" id="3.30.160.60">
    <property type="entry name" value="Classic Zinc Finger"/>
    <property type="match status" value="9"/>
</dbReference>
<evidence type="ECO:0000256" key="4">
    <source>
        <dbReference type="ARBA" id="ARBA00022833"/>
    </source>
</evidence>
<feature type="domain" description="C2H2-type" evidence="7">
    <location>
        <begin position="66"/>
        <end position="93"/>
    </location>
</feature>
<reference evidence="8 9" key="1">
    <citation type="journal article" date="2022" name="Allergy">
        <title>Genome assembly and annotation of Periplaneta americana reveal a comprehensive cockroach allergen profile.</title>
        <authorList>
            <person name="Wang L."/>
            <person name="Xiong Q."/>
            <person name="Saelim N."/>
            <person name="Wang L."/>
            <person name="Nong W."/>
            <person name="Wan A.T."/>
            <person name="Shi M."/>
            <person name="Liu X."/>
            <person name="Cao Q."/>
            <person name="Hui J.H.L."/>
            <person name="Sookrung N."/>
            <person name="Leung T.F."/>
            <person name="Tungtrongchitr A."/>
            <person name="Tsui S.K.W."/>
        </authorList>
    </citation>
    <scope>NUCLEOTIDE SEQUENCE [LARGE SCALE GENOMIC DNA]</scope>
    <source>
        <strain evidence="8">PWHHKU_190912</strain>
    </source>
</reference>
<keyword evidence="4" id="KW-0862">Zinc</keyword>
<dbReference type="Pfam" id="PF00075">
    <property type="entry name" value="RNase_H"/>
    <property type="match status" value="1"/>
</dbReference>
<dbReference type="SUPFAM" id="SSF50978">
    <property type="entry name" value="WD40 repeat-like"/>
    <property type="match status" value="1"/>
</dbReference>
<accession>A0ABQ8T414</accession>
<dbReference type="Gene3D" id="2.130.10.10">
    <property type="entry name" value="YVTN repeat-like/Quinoprotein amine dehydrogenase"/>
    <property type="match status" value="1"/>
</dbReference>
<sequence>MESFDYSSSNIEGNEMPPVKWPRSDNCVFSEKPVRQNSREPNVYDQFLGRRTNLESQADSQTESSFMCNICGKFLRTSQSHKVHLRIHTGEKRYKCDICGRYFAQVGHLQCHIRTHTGEKPFRCDMCGKCFVQSCALSVHSRTHSGERPFKCDVCEKRFLHSGDLTVHSRTHSGVKPFKCDDCGKCFVKSGDLRVHMRTHSGEKLFKCDICGKCFVQAVTLKVHLRSHSGEKPYKCDVCGKCFVQSCDLKVHTRTHSGEKPYKCNVCGKCFIQSSARRMHARTHSGEKPFKCNVCDKTFSRKGQLISHHIILTWVRGHNGVRGNERADELAKAAASSNETPIYPIQPISYIKKQIRQQTHQNWNIRWTTCTTGSLTRDTYFPTIHDRFKSHRFKPTFVTTQFLYGHGKFGTYFDRFNIPADIDSTCSCGEDLHSVKHLLFDCPIIEAKRFQIDPSSGLRHRIQDSTIRFVCNCGRHLQWSGIRGRKTLLGIPEATDPVAGCAGVFIVRLAGRGLLSLRSAPLCSLNGTQNGSSEQSGADRSDNRPQPASRTINTPAQPATGSVASEGLSLFHINTVSFVGILVFEVKGSVKEKSLISELLVFLHCLHSGVIQLWDYRMCTMLDRFDEHDGPVRGICFHNQQPLFVSGGDDYKIKEKQLKV</sequence>
<keyword evidence="9" id="KW-1185">Reference proteome</keyword>
<organism evidence="8 9">
    <name type="scientific">Periplaneta americana</name>
    <name type="common">American cockroach</name>
    <name type="synonym">Blatta americana</name>
    <dbReference type="NCBI Taxonomy" id="6978"/>
    <lineage>
        <taxon>Eukaryota</taxon>
        <taxon>Metazoa</taxon>
        <taxon>Ecdysozoa</taxon>
        <taxon>Arthropoda</taxon>
        <taxon>Hexapoda</taxon>
        <taxon>Insecta</taxon>
        <taxon>Pterygota</taxon>
        <taxon>Neoptera</taxon>
        <taxon>Polyneoptera</taxon>
        <taxon>Dictyoptera</taxon>
        <taxon>Blattodea</taxon>
        <taxon>Blattoidea</taxon>
        <taxon>Blattidae</taxon>
        <taxon>Blattinae</taxon>
        <taxon>Periplaneta</taxon>
    </lineage>
</organism>
<feature type="domain" description="C2H2-type" evidence="7">
    <location>
        <begin position="234"/>
        <end position="261"/>
    </location>
</feature>
<feature type="domain" description="C2H2-type" evidence="7">
    <location>
        <begin position="178"/>
        <end position="205"/>
    </location>
</feature>
<feature type="domain" description="C2H2-type" evidence="7">
    <location>
        <begin position="290"/>
        <end position="323"/>
    </location>
</feature>
<dbReference type="InterPro" id="IPR015943">
    <property type="entry name" value="WD40/YVTN_repeat-like_dom_sf"/>
</dbReference>
<dbReference type="InterPro" id="IPR002156">
    <property type="entry name" value="RNaseH_domain"/>
</dbReference>
<dbReference type="EMBL" id="JAJSOF020000015">
    <property type="protein sequence ID" value="KAJ4440978.1"/>
    <property type="molecule type" value="Genomic_DNA"/>
</dbReference>
<comment type="caution">
    <text evidence="8">The sequence shown here is derived from an EMBL/GenBank/DDBJ whole genome shotgun (WGS) entry which is preliminary data.</text>
</comment>
<dbReference type="SUPFAM" id="SSF53098">
    <property type="entry name" value="Ribonuclease H-like"/>
    <property type="match status" value="1"/>
</dbReference>
<evidence type="ECO:0000256" key="1">
    <source>
        <dbReference type="ARBA" id="ARBA00022723"/>
    </source>
</evidence>
<feature type="compositionally biased region" description="Polar residues" evidence="6">
    <location>
        <begin position="544"/>
        <end position="560"/>
    </location>
</feature>
<evidence type="ECO:0000256" key="2">
    <source>
        <dbReference type="ARBA" id="ARBA00022737"/>
    </source>
</evidence>
<keyword evidence="2" id="KW-0677">Repeat</keyword>
<feature type="compositionally biased region" description="Polar residues" evidence="6">
    <location>
        <begin position="527"/>
        <end position="536"/>
    </location>
</feature>
<dbReference type="PROSITE" id="PS00028">
    <property type="entry name" value="ZINC_FINGER_C2H2_1"/>
    <property type="match status" value="8"/>
</dbReference>
<dbReference type="InterPro" id="IPR036236">
    <property type="entry name" value="Znf_C2H2_sf"/>
</dbReference>
<evidence type="ECO:0000256" key="3">
    <source>
        <dbReference type="ARBA" id="ARBA00022771"/>
    </source>
</evidence>
<feature type="domain" description="C2H2-type" evidence="7">
    <location>
        <begin position="94"/>
        <end position="121"/>
    </location>
</feature>
<feature type="domain" description="C2H2-type" evidence="7">
    <location>
        <begin position="122"/>
        <end position="149"/>
    </location>
</feature>
<evidence type="ECO:0000313" key="9">
    <source>
        <dbReference type="Proteomes" id="UP001148838"/>
    </source>
</evidence>
<evidence type="ECO:0000313" key="8">
    <source>
        <dbReference type="EMBL" id="KAJ4440978.1"/>
    </source>
</evidence>
<keyword evidence="3 5" id="KW-0863">Zinc-finger</keyword>
<feature type="domain" description="C2H2-type" evidence="7">
    <location>
        <begin position="206"/>
        <end position="233"/>
    </location>
</feature>
<dbReference type="Proteomes" id="UP001148838">
    <property type="component" value="Unassembled WGS sequence"/>
</dbReference>
<dbReference type="SMART" id="SM00355">
    <property type="entry name" value="ZnF_C2H2"/>
    <property type="match status" value="9"/>
</dbReference>
<dbReference type="PANTHER" id="PTHR14196:SF12">
    <property type="entry name" value="ZINC FINGER PROTEIN 208-LIKE"/>
    <property type="match status" value="1"/>
</dbReference>
<dbReference type="InterPro" id="IPR013087">
    <property type="entry name" value="Znf_C2H2_type"/>
</dbReference>
<dbReference type="SUPFAM" id="SSF57667">
    <property type="entry name" value="beta-beta-alpha zinc fingers"/>
    <property type="match status" value="5"/>
</dbReference>
<evidence type="ECO:0000256" key="5">
    <source>
        <dbReference type="PROSITE-ProRule" id="PRU00042"/>
    </source>
</evidence>
<dbReference type="PROSITE" id="PS50157">
    <property type="entry name" value="ZINC_FINGER_C2H2_2"/>
    <property type="match status" value="9"/>
</dbReference>
<dbReference type="InterPro" id="IPR050717">
    <property type="entry name" value="C2H2-ZF_Transcription_Reg"/>
</dbReference>
<protein>
    <recommendedName>
        <fullName evidence="7">C2H2-type domain-containing protein</fullName>
    </recommendedName>
</protein>
<keyword evidence="1" id="KW-0479">Metal-binding</keyword>
<feature type="domain" description="C2H2-type" evidence="7">
    <location>
        <begin position="262"/>
        <end position="289"/>
    </location>
</feature>
<name>A0ABQ8T414_PERAM</name>
<proteinExistence type="predicted"/>